<evidence type="ECO:0000259" key="13">
    <source>
        <dbReference type="Pfam" id="PF03801"/>
    </source>
</evidence>
<keyword evidence="2 10" id="KW-0158">Chromosome</keyword>
<keyword evidence="15" id="KW-1185">Reference proteome</keyword>
<dbReference type="GO" id="GO:0051315">
    <property type="term" value="P:attachment of mitotic spindle microtubules to kinetochore"/>
    <property type="evidence" value="ECO:0007669"/>
    <property type="project" value="UniProtKB-UniRule"/>
</dbReference>
<dbReference type="EMBL" id="LT554760">
    <property type="protein sequence ID" value="SAM07541.1"/>
    <property type="molecule type" value="Genomic_DNA"/>
</dbReference>
<accession>A0A163MQD7</accession>
<dbReference type="InterPro" id="IPR005550">
    <property type="entry name" value="Kinetochore_Ndc80"/>
</dbReference>
<dbReference type="PANTHER" id="PTHR10643:SF2">
    <property type="entry name" value="KINETOCHORE PROTEIN NDC80 HOMOLOG"/>
    <property type="match status" value="1"/>
</dbReference>
<feature type="coiled-coil region" evidence="11">
    <location>
        <begin position="452"/>
        <end position="493"/>
    </location>
</feature>
<dbReference type="PANTHER" id="PTHR10643">
    <property type="entry name" value="KINETOCHORE PROTEIN NDC80"/>
    <property type="match status" value="1"/>
</dbReference>
<dbReference type="GO" id="GO:0005634">
    <property type="term" value="C:nucleus"/>
    <property type="evidence" value="ECO:0007669"/>
    <property type="project" value="UniProtKB-SubCell"/>
</dbReference>
<reference evidence="14" key="1">
    <citation type="submission" date="2016-04" db="EMBL/GenBank/DDBJ databases">
        <authorList>
            <person name="Evans L.H."/>
            <person name="Alamgir A."/>
            <person name="Owens N."/>
            <person name="Weber N.D."/>
            <person name="Virtaneva K."/>
            <person name="Barbian K."/>
            <person name="Babar A."/>
            <person name="Rosenke K."/>
        </authorList>
    </citation>
    <scope>NUCLEOTIDE SEQUENCE [LARGE SCALE GENOMIC DNA]</scope>
    <source>
        <strain evidence="14">CBS 101.48</strain>
    </source>
</reference>
<evidence type="ECO:0000256" key="8">
    <source>
        <dbReference type="ARBA" id="ARBA00023306"/>
    </source>
</evidence>
<comment type="function">
    <text evidence="10">Acts as a component of the essential kinetochore-associated NDC80 complex, which is required for chromosome segregation and spindle checkpoint activity.</text>
</comment>
<evidence type="ECO:0000256" key="7">
    <source>
        <dbReference type="ARBA" id="ARBA00023242"/>
    </source>
</evidence>
<organism evidence="14">
    <name type="scientific">Absidia glauca</name>
    <name type="common">Pin mould</name>
    <dbReference type="NCBI Taxonomy" id="4829"/>
    <lineage>
        <taxon>Eukaryota</taxon>
        <taxon>Fungi</taxon>
        <taxon>Fungi incertae sedis</taxon>
        <taxon>Mucoromycota</taxon>
        <taxon>Mucoromycotina</taxon>
        <taxon>Mucoromycetes</taxon>
        <taxon>Mucorales</taxon>
        <taxon>Cunninghamellaceae</taxon>
        <taxon>Absidia</taxon>
    </lineage>
</organism>
<keyword evidence="8 10" id="KW-0131">Cell cycle</keyword>
<proteinExistence type="inferred from homology"/>
<dbReference type="GO" id="GO:0031262">
    <property type="term" value="C:Ndc80 complex"/>
    <property type="evidence" value="ECO:0007669"/>
    <property type="project" value="UniProtKB-UniRule"/>
</dbReference>
<dbReference type="GO" id="GO:0051301">
    <property type="term" value="P:cell division"/>
    <property type="evidence" value="ECO:0007669"/>
    <property type="project" value="UniProtKB-UniRule"/>
</dbReference>
<dbReference type="InterPro" id="IPR055260">
    <property type="entry name" value="Ndc80_CH"/>
</dbReference>
<comment type="similarity">
    <text evidence="1 10">Belongs to the NDC80/HEC1 family.</text>
</comment>
<dbReference type="STRING" id="4829.A0A163MQD7"/>
<evidence type="ECO:0000256" key="2">
    <source>
        <dbReference type="ARBA" id="ARBA00022454"/>
    </source>
</evidence>
<keyword evidence="9 10" id="KW-0137">Centromere</keyword>
<evidence type="ECO:0000256" key="9">
    <source>
        <dbReference type="ARBA" id="ARBA00023328"/>
    </source>
</evidence>
<dbReference type="Proteomes" id="UP000078561">
    <property type="component" value="Unassembled WGS sequence"/>
</dbReference>
<feature type="coiled-coil region" evidence="11">
    <location>
        <begin position="272"/>
        <end position="306"/>
    </location>
</feature>
<gene>
    <name evidence="14" type="primary">ABSGL_13184.1 scaffold 13659</name>
</gene>
<evidence type="ECO:0000313" key="15">
    <source>
        <dbReference type="Proteomes" id="UP000078561"/>
    </source>
</evidence>
<dbReference type="FunCoup" id="A0A163MQD7">
    <property type="interactions" value="295"/>
</dbReference>
<feature type="domain" description="Kinetochore protein Ndc80 CH" evidence="13">
    <location>
        <begin position="65"/>
        <end position="180"/>
    </location>
</feature>
<keyword evidence="3 10" id="KW-0132">Cell division</keyword>
<dbReference type="Pfam" id="PF03801">
    <property type="entry name" value="Ndc80_HEC"/>
    <property type="match status" value="1"/>
</dbReference>
<evidence type="ECO:0000256" key="6">
    <source>
        <dbReference type="ARBA" id="ARBA00023054"/>
    </source>
</evidence>
<evidence type="ECO:0000256" key="11">
    <source>
        <dbReference type="SAM" id="Coils"/>
    </source>
</evidence>
<feature type="region of interest" description="Disordered" evidence="12">
    <location>
        <begin position="1"/>
        <end position="78"/>
    </location>
</feature>
<evidence type="ECO:0000256" key="10">
    <source>
        <dbReference type="RuleBase" id="RU368072"/>
    </source>
</evidence>
<dbReference type="OMA" id="PSHKFQK"/>
<dbReference type="InterPro" id="IPR038273">
    <property type="entry name" value="Ndc80_sf"/>
</dbReference>
<keyword evidence="4 10" id="KW-0498">Mitosis</keyword>
<name>A0A163MQD7_ABSGL</name>
<keyword evidence="7 10" id="KW-0539">Nucleus</keyword>
<evidence type="ECO:0000256" key="1">
    <source>
        <dbReference type="ARBA" id="ARBA00007050"/>
    </source>
</evidence>
<keyword evidence="5 10" id="KW-0995">Kinetochore</keyword>
<evidence type="ECO:0000313" key="14">
    <source>
        <dbReference type="EMBL" id="SAM07541.1"/>
    </source>
</evidence>
<protein>
    <recommendedName>
        <fullName evidence="10">Kinetochore protein NDC80</fullName>
    </recommendedName>
</protein>
<keyword evidence="6 11" id="KW-0175">Coiled coil</keyword>
<evidence type="ECO:0000256" key="3">
    <source>
        <dbReference type="ARBA" id="ARBA00022618"/>
    </source>
</evidence>
<dbReference type="InParanoid" id="A0A163MQD7"/>
<comment type="subunit">
    <text evidence="10">Component of the NDC80 complex.</text>
</comment>
<evidence type="ECO:0000256" key="4">
    <source>
        <dbReference type="ARBA" id="ARBA00022776"/>
    </source>
</evidence>
<evidence type="ECO:0000256" key="5">
    <source>
        <dbReference type="ARBA" id="ARBA00022838"/>
    </source>
</evidence>
<evidence type="ECO:0000256" key="12">
    <source>
        <dbReference type="SAM" id="MobiDB-lite"/>
    </source>
</evidence>
<dbReference type="OrthoDB" id="7459479at2759"/>
<dbReference type="AlphaFoldDB" id="A0A163MQD7"/>
<comment type="subcellular location">
    <subcellularLocation>
        <location evidence="10">Chromosome</location>
        <location evidence="10">Centromere</location>
        <location evidence="10">Kinetochore</location>
    </subcellularLocation>
    <subcellularLocation>
        <location evidence="10">Nucleus</location>
    </subcellularLocation>
</comment>
<dbReference type="Gene3D" id="1.10.418.30">
    <property type="entry name" value="Ncd80 complex, Ncd80 subunit"/>
    <property type="match status" value="1"/>
</dbReference>
<sequence length="602" mass="69960">MESSKRARYTMGSDKPDNRSLQEPVLAEGSRKLGRTTPAFDSSTGNKRYTLPAHPYPPAPPQTQLQKKPKVQRDIRPPEVQRSNVRTIIEYLNTHDYGSISVRELRGMSGKVFESIFKFLYSVYEPDDHFGPSFKDEFMDLVRDVKYPYAETISPKSLDSIAALHTLPRFLDLLAHMAERNLAVERRRERRRLNEQQDSMIDPSKGMTPKQMDQLFMDYSVAKYRATMQGNNGGDVDQELNQVFEAIHKGNMNHYNDLCAELEKTRLESRQIDEHEALYEEKKQQLAEVQEKRKKVAAETATMKQRLAKLNAGVEDNDADLEKLRNWSTQLNAERENYLAKIKDPDVSNEDFNQVMQQQARLDILVEKQRMTLNDIHQEQWTMEMEREKKICDIERRVLEYNNLIKSMDPITVDGSTDSAINQLLIFNPDDLDAMIVPKLDEKDRITVERCVQDVKAAVKDLKKQESEMQAEYQRLQQQLREDRQEVVYLEEDWAKKLELWKITTQEAAEEARHFTETKENISNAQDKLLRDAVVERIAAQTELHNLELKLESTKLAVTEEKRAMDQSLAEIQANLEETEAYITAHIDETTKKFALLFPPYP</sequence>